<dbReference type="Proteomes" id="UP001332243">
    <property type="component" value="Unassembled WGS sequence"/>
</dbReference>
<dbReference type="PANTHER" id="PTHR48094">
    <property type="entry name" value="PROTEIN/NUCLEIC ACID DEGLYCASE DJ-1-RELATED"/>
    <property type="match status" value="1"/>
</dbReference>
<proteinExistence type="inferred from homology"/>
<accession>A0ABU7RQ90</accession>
<comment type="caution">
    <text evidence="5">The sequence shown here is derived from an EMBL/GenBank/DDBJ whole genome shotgun (WGS) entry which is preliminary data.</text>
</comment>
<dbReference type="InterPro" id="IPR050325">
    <property type="entry name" value="Prot/Nucl_acid_deglycase"/>
</dbReference>
<evidence type="ECO:0000256" key="1">
    <source>
        <dbReference type="ARBA" id="ARBA00023016"/>
    </source>
</evidence>
<dbReference type="EMBL" id="JAZGQK010000006">
    <property type="protein sequence ID" value="MEE6258655.1"/>
    <property type="molecule type" value="Genomic_DNA"/>
</dbReference>
<sequence length="234" mass="24760">MAKILFVMTGADHWTLADGERHPTGYWGEEFAAPYRALTAAGYEVVVATPGGVVPTVDQASLAPHLNGGQQGADAVVALLDEAEVLRRPIRLADVDPADYAAVFYPGGHGPMEDLSGDAESARVITETLDSGRPLALVCHGVAALLATETPDRVSPLHGYQVTGFTRNEETQTGLADRARWLLQDRLVALGVRFSEGDAWAPHVVTDRNLITGQNPASSARLAATLVERLGTGA</sequence>
<keyword evidence="2" id="KW-0456">Lyase</keyword>
<organism evidence="5 6">
    <name type="scientific">Plantactinospora sonchi</name>
    <dbReference type="NCBI Taxonomy" id="1544735"/>
    <lineage>
        <taxon>Bacteria</taxon>
        <taxon>Bacillati</taxon>
        <taxon>Actinomycetota</taxon>
        <taxon>Actinomycetes</taxon>
        <taxon>Micromonosporales</taxon>
        <taxon>Micromonosporaceae</taxon>
        <taxon>Plantactinospora</taxon>
    </lineage>
</organism>
<comment type="similarity">
    <text evidence="3">Belongs to the peptidase C56 family. HSP31-like subfamily.</text>
</comment>
<evidence type="ECO:0000313" key="5">
    <source>
        <dbReference type="EMBL" id="MEE6258655.1"/>
    </source>
</evidence>
<protein>
    <submittedName>
        <fullName evidence="5">Type 1 glutamine amidotransferase domain-containing protein</fullName>
    </submittedName>
</protein>
<evidence type="ECO:0000259" key="4">
    <source>
        <dbReference type="Pfam" id="PF01965"/>
    </source>
</evidence>
<dbReference type="CDD" id="cd03141">
    <property type="entry name" value="GATase1_Hsp31_like"/>
    <property type="match status" value="1"/>
</dbReference>
<gene>
    <name evidence="5" type="ORF">V1633_09165</name>
</gene>
<reference evidence="5 6" key="1">
    <citation type="submission" date="2024-01" db="EMBL/GenBank/DDBJ databases">
        <title>Genome insights into Plantactinospora sonchi sp. nov.</title>
        <authorList>
            <person name="Wang L."/>
        </authorList>
    </citation>
    <scope>NUCLEOTIDE SEQUENCE [LARGE SCALE GENOMIC DNA]</scope>
    <source>
        <strain evidence="5 6">NEAU-QY2</strain>
    </source>
</reference>
<evidence type="ECO:0000256" key="3">
    <source>
        <dbReference type="ARBA" id="ARBA00038493"/>
    </source>
</evidence>
<dbReference type="SUPFAM" id="SSF52317">
    <property type="entry name" value="Class I glutamine amidotransferase-like"/>
    <property type="match status" value="1"/>
</dbReference>
<dbReference type="Pfam" id="PF01965">
    <property type="entry name" value="DJ-1_PfpI"/>
    <property type="match status" value="1"/>
</dbReference>
<dbReference type="PANTHER" id="PTHR48094:SF11">
    <property type="entry name" value="GLUTATHIONE-INDEPENDENT GLYOXALASE HSP31-RELATED"/>
    <property type="match status" value="1"/>
</dbReference>
<evidence type="ECO:0000256" key="2">
    <source>
        <dbReference type="ARBA" id="ARBA00023239"/>
    </source>
</evidence>
<dbReference type="InterPro" id="IPR002818">
    <property type="entry name" value="DJ-1/PfpI"/>
</dbReference>
<keyword evidence="5" id="KW-0315">Glutamine amidotransferase</keyword>
<keyword evidence="6" id="KW-1185">Reference proteome</keyword>
<dbReference type="Gene3D" id="3.40.50.880">
    <property type="match status" value="1"/>
</dbReference>
<evidence type="ECO:0000313" key="6">
    <source>
        <dbReference type="Proteomes" id="UP001332243"/>
    </source>
</evidence>
<keyword evidence="1" id="KW-0346">Stress response</keyword>
<dbReference type="RefSeq" id="WP_331213747.1">
    <property type="nucleotide sequence ID" value="NZ_JAZGQK010000006.1"/>
</dbReference>
<name>A0ABU7RQ90_9ACTN</name>
<dbReference type="InterPro" id="IPR029062">
    <property type="entry name" value="Class_I_gatase-like"/>
</dbReference>
<feature type="domain" description="DJ-1/PfpI" evidence="4">
    <location>
        <begin position="30"/>
        <end position="228"/>
    </location>
</feature>